<comment type="similarity">
    <text evidence="1">Belongs to the carbohydrate kinase PfkB family.</text>
</comment>
<accession>A0A934RS29</accession>
<evidence type="ECO:0000256" key="2">
    <source>
        <dbReference type="ARBA" id="ARBA00022679"/>
    </source>
</evidence>
<keyword evidence="2" id="KW-0808">Transferase</keyword>
<evidence type="ECO:0000259" key="4">
    <source>
        <dbReference type="Pfam" id="PF00294"/>
    </source>
</evidence>
<sequence length="295" mass="31136">MKPQFKIAGLGETLWDLFPDRKRLGGAPTNFACHCQQLGAAASLISCLGEDELGREARTELAALGLDLAALAEHPQAPTGTVGVALDEGGKPSYQIAEAVAWDEIPFSPAAEALASELAAVCFGSLSQRHPVSRQTTGKVLAAMPEEALKILDVNLRAPHYSQEIITPLLEQANVLKLSDEELPVLADYYGLSGDLGGQLQALRERFALQLVAYTRGAEGSILQTAEEEDHAAAVPTTPVDSVGAGDSFTAALCMSLLHGRSLAECNQFANQVAAYVCSQQGACPALPARLRPFS</sequence>
<organism evidence="5 6">
    <name type="scientific">Roseibacillus ishigakijimensis</name>
    <dbReference type="NCBI Taxonomy" id="454146"/>
    <lineage>
        <taxon>Bacteria</taxon>
        <taxon>Pseudomonadati</taxon>
        <taxon>Verrucomicrobiota</taxon>
        <taxon>Verrucomicrobiia</taxon>
        <taxon>Verrucomicrobiales</taxon>
        <taxon>Verrucomicrobiaceae</taxon>
        <taxon>Roseibacillus</taxon>
    </lineage>
</organism>
<dbReference type="EMBL" id="JAENIO010000006">
    <property type="protein sequence ID" value="MBK1833205.1"/>
    <property type="molecule type" value="Genomic_DNA"/>
</dbReference>
<evidence type="ECO:0000256" key="1">
    <source>
        <dbReference type="ARBA" id="ARBA00010688"/>
    </source>
</evidence>
<dbReference type="SUPFAM" id="SSF53613">
    <property type="entry name" value="Ribokinase-like"/>
    <property type="match status" value="1"/>
</dbReference>
<evidence type="ECO:0000313" key="6">
    <source>
        <dbReference type="Proteomes" id="UP000604083"/>
    </source>
</evidence>
<proteinExistence type="inferred from homology"/>
<dbReference type="PANTHER" id="PTHR43085:SF57">
    <property type="entry name" value="CARBOHYDRATE KINASE PFKB DOMAIN-CONTAINING PROTEIN"/>
    <property type="match status" value="1"/>
</dbReference>
<dbReference type="Proteomes" id="UP000604083">
    <property type="component" value="Unassembled WGS sequence"/>
</dbReference>
<dbReference type="Gene3D" id="3.40.1190.20">
    <property type="match status" value="1"/>
</dbReference>
<dbReference type="CDD" id="cd01167">
    <property type="entry name" value="bac_FRK"/>
    <property type="match status" value="1"/>
</dbReference>
<dbReference type="PANTHER" id="PTHR43085">
    <property type="entry name" value="HEXOKINASE FAMILY MEMBER"/>
    <property type="match status" value="1"/>
</dbReference>
<comment type="caution">
    <text evidence="5">The sequence shown here is derived from an EMBL/GenBank/DDBJ whole genome shotgun (WGS) entry which is preliminary data.</text>
</comment>
<dbReference type="RefSeq" id="WP_200390638.1">
    <property type="nucleotide sequence ID" value="NZ_JAENIO010000006.1"/>
</dbReference>
<dbReference type="InterPro" id="IPR002173">
    <property type="entry name" value="Carboh/pur_kinase_PfkB_CS"/>
</dbReference>
<dbReference type="InterPro" id="IPR011611">
    <property type="entry name" value="PfkB_dom"/>
</dbReference>
<dbReference type="GO" id="GO:0016301">
    <property type="term" value="F:kinase activity"/>
    <property type="evidence" value="ECO:0007669"/>
    <property type="project" value="UniProtKB-KW"/>
</dbReference>
<dbReference type="Pfam" id="PF00294">
    <property type="entry name" value="PfkB"/>
    <property type="match status" value="1"/>
</dbReference>
<keyword evidence="3 5" id="KW-0418">Kinase</keyword>
<evidence type="ECO:0000256" key="3">
    <source>
        <dbReference type="ARBA" id="ARBA00022777"/>
    </source>
</evidence>
<keyword evidence="6" id="KW-1185">Reference proteome</keyword>
<dbReference type="InterPro" id="IPR050306">
    <property type="entry name" value="PfkB_Carbo_kinase"/>
</dbReference>
<dbReference type="PROSITE" id="PS00583">
    <property type="entry name" value="PFKB_KINASES_1"/>
    <property type="match status" value="1"/>
</dbReference>
<gene>
    <name evidence="5" type="ORF">JIN78_03955</name>
</gene>
<dbReference type="AlphaFoldDB" id="A0A934RS29"/>
<protein>
    <submittedName>
        <fullName evidence="5">Carbohydrate kinase</fullName>
    </submittedName>
</protein>
<evidence type="ECO:0000313" key="5">
    <source>
        <dbReference type="EMBL" id="MBK1833205.1"/>
    </source>
</evidence>
<name>A0A934RS29_9BACT</name>
<feature type="domain" description="Carbohydrate kinase PfkB" evidence="4">
    <location>
        <begin position="21"/>
        <end position="289"/>
    </location>
</feature>
<reference evidence="5" key="1">
    <citation type="submission" date="2021-01" db="EMBL/GenBank/DDBJ databases">
        <title>Modified the classification status of verrucomicrobia.</title>
        <authorList>
            <person name="Feng X."/>
        </authorList>
    </citation>
    <scope>NUCLEOTIDE SEQUENCE</scope>
    <source>
        <strain evidence="5">KCTC 12986</strain>
    </source>
</reference>
<dbReference type="InterPro" id="IPR029056">
    <property type="entry name" value="Ribokinase-like"/>
</dbReference>